<dbReference type="PANTHER" id="PTHR11070:SF2">
    <property type="entry name" value="ATP-DEPENDENT DNA HELICASE SRS2"/>
    <property type="match status" value="1"/>
</dbReference>
<proteinExistence type="inferred from homology"/>
<keyword evidence="3 11" id="KW-0378">Hydrolase</keyword>
<evidence type="ECO:0000256" key="9">
    <source>
        <dbReference type="ARBA" id="ARBA00034808"/>
    </source>
</evidence>
<comment type="catalytic activity">
    <reaction evidence="10">
        <text>ATP + H2O = ADP + phosphate + H(+)</text>
        <dbReference type="Rhea" id="RHEA:13065"/>
        <dbReference type="ChEBI" id="CHEBI:15377"/>
        <dbReference type="ChEBI" id="CHEBI:15378"/>
        <dbReference type="ChEBI" id="CHEBI:30616"/>
        <dbReference type="ChEBI" id="CHEBI:43474"/>
        <dbReference type="ChEBI" id="CHEBI:456216"/>
        <dbReference type="EC" id="5.6.2.4"/>
    </reaction>
</comment>
<reference evidence="14" key="1">
    <citation type="journal article" date="2020" name="mSystems">
        <title>Genome- and Community-Level Interaction Insights into Carbon Utilization and Element Cycling Functions of Hydrothermarchaeota in Hydrothermal Sediment.</title>
        <authorList>
            <person name="Zhou Z."/>
            <person name="Liu Y."/>
            <person name="Xu W."/>
            <person name="Pan J."/>
            <person name="Luo Z.H."/>
            <person name="Li M."/>
        </authorList>
    </citation>
    <scope>NUCLEOTIDE SEQUENCE [LARGE SCALE GENOMIC DNA]</scope>
    <source>
        <strain evidence="14">SpSt-783</strain>
    </source>
</reference>
<keyword evidence="6" id="KW-0238">DNA-binding</keyword>
<evidence type="ECO:0000256" key="6">
    <source>
        <dbReference type="ARBA" id="ARBA00023125"/>
    </source>
</evidence>
<feature type="domain" description="UvrD-like helicase C-terminal" evidence="13">
    <location>
        <begin position="288"/>
        <end position="560"/>
    </location>
</feature>
<dbReference type="PANTHER" id="PTHR11070">
    <property type="entry name" value="UVRD / RECB / PCRA DNA HELICASE FAMILY MEMBER"/>
    <property type="match status" value="1"/>
</dbReference>
<dbReference type="CDD" id="cd17932">
    <property type="entry name" value="DEXQc_UvrD"/>
    <property type="match status" value="1"/>
</dbReference>
<dbReference type="InterPro" id="IPR014016">
    <property type="entry name" value="UvrD-like_ATP-bd"/>
</dbReference>
<keyword evidence="4 11" id="KW-0347">Helicase</keyword>
<feature type="binding site" evidence="11">
    <location>
        <begin position="31"/>
        <end position="38"/>
    </location>
    <ligand>
        <name>ATP</name>
        <dbReference type="ChEBI" id="CHEBI:30616"/>
    </ligand>
</feature>
<dbReference type="InterPro" id="IPR013986">
    <property type="entry name" value="DExx_box_DNA_helicase_dom_sf"/>
</dbReference>
<dbReference type="FunFam" id="1.10.486.10:FF:000003">
    <property type="entry name" value="ATP-dependent DNA helicase"/>
    <property type="match status" value="1"/>
</dbReference>
<evidence type="ECO:0000256" key="3">
    <source>
        <dbReference type="ARBA" id="ARBA00022801"/>
    </source>
</evidence>
<keyword evidence="7" id="KW-0413">Isomerase</keyword>
<dbReference type="CDD" id="cd18807">
    <property type="entry name" value="SF1_C_UvrD"/>
    <property type="match status" value="1"/>
</dbReference>
<evidence type="ECO:0000259" key="12">
    <source>
        <dbReference type="PROSITE" id="PS51198"/>
    </source>
</evidence>
<evidence type="ECO:0000313" key="14">
    <source>
        <dbReference type="EMBL" id="HHS62647.1"/>
    </source>
</evidence>
<comment type="caution">
    <text evidence="14">The sequence shown here is derived from an EMBL/GenBank/DDBJ whole genome shotgun (WGS) entry which is preliminary data.</text>
</comment>
<keyword evidence="5 11" id="KW-0067">ATP-binding</keyword>
<comment type="catalytic activity">
    <reaction evidence="8">
        <text>Couples ATP hydrolysis with the unwinding of duplex DNA by translocating in the 3'-5' direction.</text>
        <dbReference type="EC" id="5.6.2.4"/>
    </reaction>
</comment>
<name>A0A7C6EIW6_UNCW3</name>
<dbReference type="PROSITE" id="PS51217">
    <property type="entry name" value="UVRD_HELICASE_CTER"/>
    <property type="match status" value="1"/>
</dbReference>
<dbReference type="Pfam" id="PF13361">
    <property type="entry name" value="UvrD_C"/>
    <property type="match status" value="1"/>
</dbReference>
<gene>
    <name evidence="14" type="ORF">ENV70_03385</name>
</gene>
<dbReference type="InterPro" id="IPR027417">
    <property type="entry name" value="P-loop_NTPase"/>
</dbReference>
<evidence type="ECO:0000256" key="11">
    <source>
        <dbReference type="PROSITE-ProRule" id="PRU00560"/>
    </source>
</evidence>
<accession>A0A7C6EIW6</accession>
<dbReference type="SUPFAM" id="SSF52540">
    <property type="entry name" value="P-loop containing nucleoside triphosphate hydrolases"/>
    <property type="match status" value="1"/>
</dbReference>
<dbReference type="Gene3D" id="1.10.486.10">
    <property type="entry name" value="PCRA, domain 4"/>
    <property type="match status" value="1"/>
</dbReference>
<evidence type="ECO:0000256" key="4">
    <source>
        <dbReference type="ARBA" id="ARBA00022806"/>
    </source>
</evidence>
<dbReference type="EC" id="5.6.2.4" evidence="9"/>
<evidence type="ECO:0000256" key="2">
    <source>
        <dbReference type="ARBA" id="ARBA00022741"/>
    </source>
</evidence>
<comment type="similarity">
    <text evidence="1">Belongs to the helicase family. UvrD subfamily.</text>
</comment>
<dbReference type="GO" id="GO:0005524">
    <property type="term" value="F:ATP binding"/>
    <property type="evidence" value="ECO:0007669"/>
    <property type="project" value="UniProtKB-UniRule"/>
</dbReference>
<dbReference type="GO" id="GO:0043138">
    <property type="term" value="F:3'-5' DNA helicase activity"/>
    <property type="evidence" value="ECO:0007669"/>
    <property type="project" value="UniProtKB-EC"/>
</dbReference>
<evidence type="ECO:0000256" key="7">
    <source>
        <dbReference type="ARBA" id="ARBA00023235"/>
    </source>
</evidence>
<evidence type="ECO:0000256" key="5">
    <source>
        <dbReference type="ARBA" id="ARBA00022840"/>
    </source>
</evidence>
<dbReference type="GO" id="GO:0033202">
    <property type="term" value="C:DNA helicase complex"/>
    <property type="evidence" value="ECO:0007669"/>
    <property type="project" value="TreeGrafter"/>
</dbReference>
<dbReference type="GO" id="GO:0016787">
    <property type="term" value="F:hydrolase activity"/>
    <property type="evidence" value="ECO:0007669"/>
    <property type="project" value="UniProtKB-UniRule"/>
</dbReference>
<dbReference type="GO" id="GO:0005829">
    <property type="term" value="C:cytosol"/>
    <property type="evidence" value="ECO:0007669"/>
    <property type="project" value="TreeGrafter"/>
</dbReference>
<dbReference type="AlphaFoldDB" id="A0A7C6EIW6"/>
<evidence type="ECO:0000256" key="1">
    <source>
        <dbReference type="ARBA" id="ARBA00009922"/>
    </source>
</evidence>
<dbReference type="GO" id="GO:0003677">
    <property type="term" value="F:DNA binding"/>
    <property type="evidence" value="ECO:0007669"/>
    <property type="project" value="UniProtKB-KW"/>
</dbReference>
<protein>
    <recommendedName>
        <fullName evidence="9">DNA 3'-5' helicase</fullName>
        <ecNumber evidence="9">5.6.2.4</ecNumber>
    </recommendedName>
</protein>
<dbReference type="PROSITE" id="PS51198">
    <property type="entry name" value="UVRD_HELICASE_ATP_BIND"/>
    <property type="match status" value="1"/>
</dbReference>
<keyword evidence="2 11" id="KW-0547">Nucleotide-binding</keyword>
<dbReference type="EMBL" id="DTHJ01000070">
    <property type="protein sequence ID" value="HHS62647.1"/>
    <property type="molecule type" value="Genomic_DNA"/>
</dbReference>
<dbReference type="Pfam" id="PF00580">
    <property type="entry name" value="UvrD-helicase"/>
    <property type="match status" value="1"/>
</dbReference>
<dbReference type="InterPro" id="IPR014017">
    <property type="entry name" value="DNA_helicase_UvrD-like_C"/>
</dbReference>
<dbReference type="Gene3D" id="1.10.10.160">
    <property type="match status" value="1"/>
</dbReference>
<feature type="domain" description="UvrD-like helicase ATP-binding" evidence="12">
    <location>
        <begin position="10"/>
        <end position="287"/>
    </location>
</feature>
<organism evidence="14">
    <name type="scientific">candidate division WOR-3 bacterium</name>
    <dbReference type="NCBI Taxonomy" id="2052148"/>
    <lineage>
        <taxon>Bacteria</taxon>
        <taxon>Bacteria division WOR-3</taxon>
    </lineage>
</organism>
<dbReference type="GO" id="GO:0000725">
    <property type="term" value="P:recombinational repair"/>
    <property type="evidence" value="ECO:0007669"/>
    <property type="project" value="TreeGrafter"/>
</dbReference>
<evidence type="ECO:0000256" key="8">
    <source>
        <dbReference type="ARBA" id="ARBA00034617"/>
    </source>
</evidence>
<evidence type="ECO:0000259" key="13">
    <source>
        <dbReference type="PROSITE" id="PS51217"/>
    </source>
</evidence>
<sequence>MLNTAIDFKKELNVEQWKAVQIINGPILILAGAGSGKTRVITYRIAYLISMGIRPENILAVTFTNKAADEMKQRVCYLLNDENPEVWIRTYHSTCARILRKESEKIDIPQNFAIYDESDQLALIKECISELNLDTRELKPDFVLHCINRAKENLITPDEYYVSSNIFSNTIKIIYKIYNQRLKQNNALDFDDLILKTVELFESFPEVLERYQEKFKYIMVDEYQDTNHAQYVLTNLLASKHRNICVVGDDDQSIYSWRGAEIRNILDFEKDYPETTVIKLEQNYRSTKIILKAASEVVKNNTQRKKKILWCENEMGDPIEYFDAEDDKQEAKFVAQKILEEHYQGIEFNEIAVFYRLNYQSRVFEECFAQFKIPYEVIGALKFYERAEIKNLLAYLRVINNPSDSVSLKRIINLPARNIGKDTIDKIVEFQKENNLTFFESLKRISEINGLNKKSIESVKKFIKMLEKFIEMSKKLNLYDLALRIANESGYLEHLHRKETEEEINRRKNVEELLLSINDFVRNKPSATIQDYLEGVSLKSDIDDWSNEKVSLMTLHNAKGLEFEIVFITGVEDGIIPHYKARDEGRYEEERRLLYVGITRTKKRLYITTADKRRNYQGNPFYTKKSPFLREIPNEAFATLQRFDR</sequence>
<evidence type="ECO:0000256" key="10">
    <source>
        <dbReference type="ARBA" id="ARBA00048988"/>
    </source>
</evidence>
<dbReference type="Gene3D" id="3.40.50.300">
    <property type="entry name" value="P-loop containing nucleotide triphosphate hydrolases"/>
    <property type="match status" value="2"/>
</dbReference>
<dbReference type="InterPro" id="IPR000212">
    <property type="entry name" value="DNA_helicase_UvrD/REP"/>
</dbReference>